<protein>
    <recommendedName>
        <fullName evidence="2">Outer membrane protein beta-barrel domain-containing protein</fullName>
    </recommendedName>
</protein>
<feature type="chain" id="PRO_5045357517" description="Outer membrane protein beta-barrel domain-containing protein" evidence="1">
    <location>
        <begin position="19"/>
        <end position="173"/>
    </location>
</feature>
<dbReference type="InterPro" id="IPR025665">
    <property type="entry name" value="Beta-barrel_OMP_2"/>
</dbReference>
<dbReference type="InterPro" id="IPR011250">
    <property type="entry name" value="OMP/PagP_B-barrel"/>
</dbReference>
<dbReference type="RefSeq" id="WP_281765538.1">
    <property type="nucleotide sequence ID" value="NZ_BRVO01000002.1"/>
</dbReference>
<evidence type="ECO:0000313" key="4">
    <source>
        <dbReference type="Proteomes" id="UP001143543"/>
    </source>
</evidence>
<gene>
    <name evidence="3" type="ORF">Y10_22870</name>
</gene>
<accession>A0ABQ5MKJ6</accession>
<name>A0ABQ5MKJ6_9FLAO</name>
<dbReference type="Proteomes" id="UP001143543">
    <property type="component" value="Unassembled WGS sequence"/>
</dbReference>
<evidence type="ECO:0000259" key="2">
    <source>
        <dbReference type="Pfam" id="PF13568"/>
    </source>
</evidence>
<keyword evidence="1" id="KW-0732">Signal</keyword>
<evidence type="ECO:0000313" key="3">
    <source>
        <dbReference type="EMBL" id="GLB49919.1"/>
    </source>
</evidence>
<dbReference type="EMBL" id="BRVO01000002">
    <property type="protein sequence ID" value="GLB49919.1"/>
    <property type="molecule type" value="Genomic_DNA"/>
</dbReference>
<evidence type="ECO:0000256" key="1">
    <source>
        <dbReference type="SAM" id="SignalP"/>
    </source>
</evidence>
<feature type="signal peptide" evidence="1">
    <location>
        <begin position="1"/>
        <end position="18"/>
    </location>
</feature>
<feature type="domain" description="Outer membrane protein beta-barrel" evidence="2">
    <location>
        <begin position="18"/>
        <end position="155"/>
    </location>
</feature>
<dbReference type="SUPFAM" id="SSF56925">
    <property type="entry name" value="OMPA-like"/>
    <property type="match status" value="1"/>
</dbReference>
<comment type="caution">
    <text evidence="3">The sequence shown here is derived from an EMBL/GenBank/DDBJ whole genome shotgun (WGS) entry which is preliminary data.</text>
</comment>
<keyword evidence="4" id="KW-1185">Reference proteome</keyword>
<reference evidence="3" key="1">
    <citation type="submission" date="2022-07" db="EMBL/GenBank/DDBJ databases">
        <title>Taxonomy of Novel Oxalotrophic and Methylotrophic Bacteria.</title>
        <authorList>
            <person name="Sahin N."/>
            <person name="Tani A."/>
        </authorList>
    </citation>
    <scope>NUCLEOTIDE SEQUENCE</scope>
    <source>
        <strain evidence="3">Y10</strain>
    </source>
</reference>
<organism evidence="3 4">
    <name type="scientific">Neptunitalea lumnitzerae</name>
    <dbReference type="NCBI Taxonomy" id="2965509"/>
    <lineage>
        <taxon>Bacteria</taxon>
        <taxon>Pseudomonadati</taxon>
        <taxon>Bacteroidota</taxon>
        <taxon>Flavobacteriia</taxon>
        <taxon>Flavobacteriales</taxon>
        <taxon>Flavobacteriaceae</taxon>
        <taxon>Neptunitalea</taxon>
    </lineage>
</organism>
<proteinExistence type="predicted"/>
<dbReference type="Pfam" id="PF13568">
    <property type="entry name" value="OMP_b-brl_2"/>
    <property type="match status" value="1"/>
</dbReference>
<sequence>MKKTLIVLLLLVGITANAQQKHLGLKAGVNFASLTGDWADDLDNKTGYHIGVTAELGWKDSFSIQPEVIYSTQGAELEDIDFKIDYLNVPVLAKIYMVKKNLSFMAGPQFGYVINDNFDSDDLKEFDLSGAVGLELKLLSFYAQARYNFGFTDVTNVGGKNGVFQLSIGHNFL</sequence>